<dbReference type="Pfam" id="PF23622">
    <property type="entry name" value="LRR_At1g61320_AtMIF1"/>
    <property type="match status" value="1"/>
</dbReference>
<evidence type="ECO:0000259" key="1">
    <source>
        <dbReference type="Pfam" id="PF23622"/>
    </source>
</evidence>
<sequence>MLKMRVEWFDYIAFGRMYHLAGECPEVLCLFAGECPEVFCTQKTFVTKARGIRKLWGGGDEYEKKRPAFDFQSPELETIPVKISKIRHMVTKNKVDDKTHDKSSVALSKRMDDFPKISVRRVREVTCIEVVISSTYFRTDVPHGGPAFMPAGTGGGKVVFPLIAFGEIALWINYHYSRRTIRSSQEEIFEVDDTKEDCLSQLQDDVLSSILGYLTVRDAARTTILSTRVARVQMVSCFVREFPSAFTHWFQSLSRIRVESLHLSFECNFRDLSQLLTFSLEVLSQSSSLEHLILQGCVVLSSPKVRFNSLTTLTLSGVVLTSGHLEGILSSCSNLKRLTIVCCKLPYKLRLNGTVMVVVIWECAGGKEIDLHAAHLRMLECKINNNVRFFFSFVPVLENVMVWRDFQHSYSYVFGDCARDLPDRVKSLTLQFAPDQIYPSFENPTEMQMFRNLRNLSLKLVTSLAIVEIFELSRLLGDFPLLQSLSFVVIKLPVTRERRRRRSPSPTLALEQMFLSPGYKNDFSLEQESVLNLSFNEEKHNLIQQQLHGQAISGKATVIIQ</sequence>
<feature type="domain" description="At1g61320/AtMIF1 LRR" evidence="1">
    <location>
        <begin position="231"/>
        <end position="491"/>
    </location>
</feature>
<organism evidence="2 3">
    <name type="scientific">Capsicum baccatum</name>
    <name type="common">Peruvian pepper</name>
    <dbReference type="NCBI Taxonomy" id="33114"/>
    <lineage>
        <taxon>Eukaryota</taxon>
        <taxon>Viridiplantae</taxon>
        <taxon>Streptophyta</taxon>
        <taxon>Embryophyta</taxon>
        <taxon>Tracheophyta</taxon>
        <taxon>Spermatophyta</taxon>
        <taxon>Magnoliopsida</taxon>
        <taxon>eudicotyledons</taxon>
        <taxon>Gunneridae</taxon>
        <taxon>Pentapetalae</taxon>
        <taxon>asterids</taxon>
        <taxon>lamiids</taxon>
        <taxon>Solanales</taxon>
        <taxon>Solanaceae</taxon>
        <taxon>Solanoideae</taxon>
        <taxon>Capsiceae</taxon>
        <taxon>Capsicum</taxon>
    </lineage>
</organism>
<name>A0A2G2W3X7_CAPBA</name>
<gene>
    <name evidence="2" type="ORF">CQW23_18788</name>
</gene>
<evidence type="ECO:0000313" key="2">
    <source>
        <dbReference type="EMBL" id="PHT39934.1"/>
    </source>
</evidence>
<dbReference type="Gene3D" id="3.80.10.10">
    <property type="entry name" value="Ribonuclease Inhibitor"/>
    <property type="match status" value="1"/>
</dbReference>
<proteinExistence type="predicted"/>
<keyword evidence="3" id="KW-1185">Reference proteome</keyword>
<dbReference type="AlphaFoldDB" id="A0A2G2W3X7"/>
<dbReference type="SUPFAM" id="SSF52058">
    <property type="entry name" value="L domain-like"/>
    <property type="match status" value="1"/>
</dbReference>
<accession>A0A2G2W3X7</accession>
<comment type="caution">
    <text evidence="2">The sequence shown here is derived from an EMBL/GenBank/DDBJ whole genome shotgun (WGS) entry which is preliminary data.</text>
</comment>
<dbReference type="EMBL" id="MLFT02000008">
    <property type="protein sequence ID" value="PHT39934.1"/>
    <property type="molecule type" value="Genomic_DNA"/>
</dbReference>
<dbReference type="STRING" id="33114.A0A2G2W3X7"/>
<dbReference type="InterPro" id="IPR053772">
    <property type="entry name" value="At1g61320/At1g61330-like"/>
</dbReference>
<dbReference type="InterPro" id="IPR032675">
    <property type="entry name" value="LRR_dom_sf"/>
</dbReference>
<dbReference type="PANTHER" id="PTHR34145">
    <property type="entry name" value="OS02G0105600 PROTEIN"/>
    <property type="match status" value="1"/>
</dbReference>
<protein>
    <recommendedName>
        <fullName evidence="1">At1g61320/AtMIF1 LRR domain-containing protein</fullName>
    </recommendedName>
</protein>
<dbReference type="Proteomes" id="UP000224567">
    <property type="component" value="Unassembled WGS sequence"/>
</dbReference>
<reference evidence="2 3" key="1">
    <citation type="journal article" date="2017" name="Genome Biol.">
        <title>New reference genome sequences of hot pepper reveal the massive evolution of plant disease-resistance genes by retroduplication.</title>
        <authorList>
            <person name="Kim S."/>
            <person name="Park J."/>
            <person name="Yeom S.I."/>
            <person name="Kim Y.M."/>
            <person name="Seo E."/>
            <person name="Kim K.T."/>
            <person name="Kim M.S."/>
            <person name="Lee J.M."/>
            <person name="Cheong K."/>
            <person name="Shin H.S."/>
            <person name="Kim S.B."/>
            <person name="Han K."/>
            <person name="Lee J."/>
            <person name="Park M."/>
            <person name="Lee H.A."/>
            <person name="Lee H.Y."/>
            <person name="Lee Y."/>
            <person name="Oh S."/>
            <person name="Lee J.H."/>
            <person name="Choi E."/>
            <person name="Choi E."/>
            <person name="Lee S.E."/>
            <person name="Jeon J."/>
            <person name="Kim H."/>
            <person name="Choi G."/>
            <person name="Song H."/>
            <person name="Lee J."/>
            <person name="Lee S.C."/>
            <person name="Kwon J.K."/>
            <person name="Lee H.Y."/>
            <person name="Koo N."/>
            <person name="Hong Y."/>
            <person name="Kim R.W."/>
            <person name="Kang W.H."/>
            <person name="Huh J.H."/>
            <person name="Kang B.C."/>
            <person name="Yang T.J."/>
            <person name="Lee Y.H."/>
            <person name="Bennetzen J.L."/>
            <person name="Choi D."/>
        </authorList>
    </citation>
    <scope>NUCLEOTIDE SEQUENCE [LARGE SCALE GENOMIC DNA]</scope>
    <source>
        <strain evidence="3">cv. PBC81</strain>
    </source>
</reference>
<dbReference type="OrthoDB" id="1932213at2759"/>
<dbReference type="InterPro" id="IPR055357">
    <property type="entry name" value="LRR_At1g61320_AtMIF1"/>
</dbReference>
<dbReference type="PANTHER" id="PTHR34145:SF28">
    <property type="entry name" value="F-BOX DOMAIN-CONTAINING PROTEIN"/>
    <property type="match status" value="1"/>
</dbReference>
<evidence type="ECO:0000313" key="3">
    <source>
        <dbReference type="Proteomes" id="UP000224567"/>
    </source>
</evidence>
<reference evidence="3" key="2">
    <citation type="journal article" date="2017" name="J. Anim. Genet.">
        <title>Multiple reference genome sequences of hot pepper reveal the massive evolution of plant disease resistance genes by retroduplication.</title>
        <authorList>
            <person name="Kim S."/>
            <person name="Park J."/>
            <person name="Yeom S.-I."/>
            <person name="Kim Y.-M."/>
            <person name="Seo E."/>
            <person name="Kim K.-T."/>
            <person name="Kim M.-S."/>
            <person name="Lee J.M."/>
            <person name="Cheong K."/>
            <person name="Shin H.-S."/>
            <person name="Kim S.-B."/>
            <person name="Han K."/>
            <person name="Lee J."/>
            <person name="Park M."/>
            <person name="Lee H.-A."/>
            <person name="Lee H.-Y."/>
            <person name="Lee Y."/>
            <person name="Oh S."/>
            <person name="Lee J.H."/>
            <person name="Choi E."/>
            <person name="Choi E."/>
            <person name="Lee S.E."/>
            <person name="Jeon J."/>
            <person name="Kim H."/>
            <person name="Choi G."/>
            <person name="Song H."/>
            <person name="Lee J."/>
            <person name="Lee S.-C."/>
            <person name="Kwon J.-K."/>
            <person name="Lee H.-Y."/>
            <person name="Koo N."/>
            <person name="Hong Y."/>
            <person name="Kim R.W."/>
            <person name="Kang W.-H."/>
            <person name="Huh J.H."/>
            <person name="Kang B.-C."/>
            <person name="Yang T.-J."/>
            <person name="Lee Y.-H."/>
            <person name="Bennetzen J.L."/>
            <person name="Choi D."/>
        </authorList>
    </citation>
    <scope>NUCLEOTIDE SEQUENCE [LARGE SCALE GENOMIC DNA]</scope>
    <source>
        <strain evidence="3">cv. PBC81</strain>
    </source>
</reference>